<dbReference type="InterPro" id="IPR027417">
    <property type="entry name" value="P-loop_NTPase"/>
</dbReference>
<comment type="caution">
    <text evidence="3">The sequence shown here is derived from an EMBL/GenBank/DDBJ whole genome shotgun (WGS) entry which is preliminary data.</text>
</comment>
<accession>A0ABU9IPL0</accession>
<reference evidence="3 4" key="1">
    <citation type="submission" date="2024-04" db="EMBL/GenBank/DDBJ databases">
        <title>Flavobacterium sp. DGU38 16S ribosomal RNA gene Genome sequencing and assembly.</title>
        <authorList>
            <person name="Park S."/>
        </authorList>
    </citation>
    <scope>NUCLEOTIDE SEQUENCE [LARGE SCALE GENOMIC DNA]</scope>
    <source>
        <strain evidence="3 4">DGU38</strain>
    </source>
</reference>
<gene>
    <name evidence="3" type="ORF">AAEO57_10240</name>
</gene>
<dbReference type="CDD" id="cd01026">
    <property type="entry name" value="TOPRIM_OLD"/>
    <property type="match status" value="1"/>
</dbReference>
<feature type="domain" description="Endonuclease GajA/Old nuclease/RecF-like AAA" evidence="1">
    <location>
        <begin position="1"/>
        <end position="420"/>
    </location>
</feature>
<evidence type="ECO:0000259" key="1">
    <source>
        <dbReference type="Pfam" id="PF13175"/>
    </source>
</evidence>
<evidence type="ECO:0000313" key="3">
    <source>
        <dbReference type="EMBL" id="MEL1254156.1"/>
    </source>
</evidence>
<evidence type="ECO:0000313" key="4">
    <source>
        <dbReference type="Proteomes" id="UP001485226"/>
    </source>
</evidence>
<name>A0ABU9IPL0_9FLAO</name>
<dbReference type="InterPro" id="IPR041685">
    <property type="entry name" value="AAA_GajA/Old/RecF-like"/>
</dbReference>
<dbReference type="SUPFAM" id="SSF52540">
    <property type="entry name" value="P-loop containing nucleoside triphosphate hydrolases"/>
    <property type="match status" value="1"/>
</dbReference>
<organism evidence="3 4">
    <name type="scientific">Flavobacterium calami</name>
    <dbReference type="NCBI Taxonomy" id="3139144"/>
    <lineage>
        <taxon>Bacteria</taxon>
        <taxon>Pseudomonadati</taxon>
        <taxon>Bacteroidota</taxon>
        <taxon>Flavobacteriia</taxon>
        <taxon>Flavobacteriales</taxon>
        <taxon>Flavobacteriaceae</taxon>
        <taxon>Flavobacterium</taxon>
    </lineage>
</organism>
<dbReference type="Proteomes" id="UP001485226">
    <property type="component" value="Unassembled WGS sequence"/>
</dbReference>
<dbReference type="RefSeq" id="WP_341692209.1">
    <property type="nucleotide sequence ID" value="NZ_JBBYHS010000009.1"/>
</dbReference>
<keyword evidence="4" id="KW-1185">Reference proteome</keyword>
<dbReference type="Pfam" id="PF13175">
    <property type="entry name" value="AAA_15"/>
    <property type="match status" value="1"/>
</dbReference>
<proteinExistence type="predicted"/>
<evidence type="ECO:0000259" key="2">
    <source>
        <dbReference type="Pfam" id="PF20469"/>
    </source>
</evidence>
<dbReference type="PANTHER" id="PTHR43581:SF4">
    <property type="entry name" value="ATP_GTP PHOSPHATASE"/>
    <property type="match status" value="1"/>
</dbReference>
<dbReference type="Pfam" id="PF20469">
    <property type="entry name" value="OLD-like_TOPRIM"/>
    <property type="match status" value="1"/>
</dbReference>
<protein>
    <submittedName>
        <fullName evidence="3">AAA family ATPase</fullName>
    </submittedName>
</protein>
<sequence>MHISNIKIKNYRGIKSDELDTSIFTCIIGENNAGKSTILLATSLFFSGTSLSKSDFHDKEEPIEIELTFSEINDGDINRLSPDHRDRIKEIIIGDKLTLTRLYNTDGKSDLLCNRLAPKEGKYGKDVVGAIMKGKKGKEISQAVIEILPQHAEKFEGLTTQKDVFAKLDEVIAELPAEQKEMKLAPLPTGIENSVKILLPEPIYIAAVKDLKDDIKSKESATFGKLLSILMRFLESSEHFERITDSFDDLHKLLNVVNVVREAEQITDNRIEKLQDIEKQIGSFLSENFPKSKIEIEIPKPELKQVFTNARLLIDDGVRDIIETKGDGIKRAVTFALLRTFVEQYKEQRKEFAAMKKVDAEENQEDAEAVIEISEQPYLFLFEEPELYLHPSAQKILFAALEKLTEVNNQVFVTTHSPMFFSPNSTGTFVKVIKEYPTEGKPYGKFLTINFLKEIAAKDAFQIICYENNTAAFFSSKVLLVEGDSDIIYLKETAKLLNPEWDFDAHNIPIISINGKSNVKRFTDFYSFFQIKCFCIVDSDALIDGFEKFTVSEDIKKQREELLAILDKIASEQGIQADLPASKIKELVRRYSWKDRYNKLKELGLKIKAGEVLTEEETLEIDFLFIEEENNLRRKIFTDNAIEIPEKYSLLAALRSLDIFILSHGAIESYYPEGVTGDDKPTKALNAAAILRSHEDCRLHLPTIKIDDEEVCELEIIFGKVFS</sequence>
<dbReference type="Gene3D" id="3.40.50.300">
    <property type="entry name" value="P-loop containing nucleotide triphosphate hydrolases"/>
    <property type="match status" value="1"/>
</dbReference>
<feature type="domain" description="OLD protein-like TOPRIM" evidence="2">
    <location>
        <begin position="473"/>
        <end position="540"/>
    </location>
</feature>
<dbReference type="InterPro" id="IPR034139">
    <property type="entry name" value="TOPRIM_OLD"/>
</dbReference>
<dbReference type="InterPro" id="IPR051396">
    <property type="entry name" value="Bact_Antivir_Def_Nuclease"/>
</dbReference>
<dbReference type="EMBL" id="JBBYHS010000009">
    <property type="protein sequence ID" value="MEL1254156.1"/>
    <property type="molecule type" value="Genomic_DNA"/>
</dbReference>
<dbReference type="PANTHER" id="PTHR43581">
    <property type="entry name" value="ATP/GTP PHOSPHATASE"/>
    <property type="match status" value="1"/>
</dbReference>